<organism evidence="2">
    <name type="scientific">Arundo donax</name>
    <name type="common">Giant reed</name>
    <name type="synonym">Donax arundinaceus</name>
    <dbReference type="NCBI Taxonomy" id="35708"/>
    <lineage>
        <taxon>Eukaryota</taxon>
        <taxon>Viridiplantae</taxon>
        <taxon>Streptophyta</taxon>
        <taxon>Embryophyta</taxon>
        <taxon>Tracheophyta</taxon>
        <taxon>Spermatophyta</taxon>
        <taxon>Magnoliopsida</taxon>
        <taxon>Liliopsida</taxon>
        <taxon>Poales</taxon>
        <taxon>Poaceae</taxon>
        <taxon>PACMAD clade</taxon>
        <taxon>Arundinoideae</taxon>
        <taxon>Arundineae</taxon>
        <taxon>Arundo</taxon>
    </lineage>
</organism>
<feature type="region of interest" description="Disordered" evidence="1">
    <location>
        <begin position="32"/>
        <end position="71"/>
    </location>
</feature>
<dbReference type="EMBL" id="GBRH01189011">
    <property type="protein sequence ID" value="JAE08885.1"/>
    <property type="molecule type" value="Transcribed_RNA"/>
</dbReference>
<proteinExistence type="predicted"/>
<dbReference type="AlphaFoldDB" id="A0A0A9F755"/>
<reference evidence="2" key="2">
    <citation type="journal article" date="2015" name="Data Brief">
        <title>Shoot transcriptome of the giant reed, Arundo donax.</title>
        <authorList>
            <person name="Barrero R.A."/>
            <person name="Guerrero F.D."/>
            <person name="Moolhuijzen P."/>
            <person name="Goolsby J.A."/>
            <person name="Tidwell J."/>
            <person name="Bellgard S.E."/>
            <person name="Bellgard M.I."/>
        </authorList>
    </citation>
    <scope>NUCLEOTIDE SEQUENCE</scope>
    <source>
        <tissue evidence="2">Shoot tissue taken approximately 20 cm above the soil surface</tissue>
    </source>
</reference>
<evidence type="ECO:0000313" key="2">
    <source>
        <dbReference type="EMBL" id="JAE08885.1"/>
    </source>
</evidence>
<name>A0A0A9F755_ARUDO</name>
<sequence length="71" mass="8070">MRIKTYAMDNYYGLNAQLIRRNHHLTVFASRRRSACPMRMQPSSRNRRGRRRNSAQSAAGRGSSDKGLGSS</sequence>
<accession>A0A0A9F755</accession>
<reference evidence="2" key="1">
    <citation type="submission" date="2014-09" db="EMBL/GenBank/DDBJ databases">
        <authorList>
            <person name="Magalhaes I.L.F."/>
            <person name="Oliveira U."/>
            <person name="Santos F.R."/>
            <person name="Vidigal T.H.D.A."/>
            <person name="Brescovit A.D."/>
            <person name="Santos A.J."/>
        </authorList>
    </citation>
    <scope>NUCLEOTIDE SEQUENCE</scope>
    <source>
        <tissue evidence="2">Shoot tissue taken approximately 20 cm above the soil surface</tissue>
    </source>
</reference>
<protein>
    <submittedName>
        <fullName evidence="2">Uncharacterized protein</fullName>
    </submittedName>
</protein>
<evidence type="ECO:0000256" key="1">
    <source>
        <dbReference type="SAM" id="MobiDB-lite"/>
    </source>
</evidence>